<evidence type="ECO:0000313" key="2">
    <source>
        <dbReference type="EMBL" id="TDL98065.1"/>
    </source>
</evidence>
<protein>
    <submittedName>
        <fullName evidence="2">Uncharacterized protein</fullName>
    </submittedName>
</protein>
<organism evidence="2 3">
    <name type="scientific">Macrococcus brunensis</name>
    <dbReference type="NCBI Taxonomy" id="198483"/>
    <lineage>
        <taxon>Bacteria</taxon>
        <taxon>Bacillati</taxon>
        <taxon>Bacillota</taxon>
        <taxon>Bacilli</taxon>
        <taxon>Bacillales</taxon>
        <taxon>Staphylococcaceae</taxon>
        <taxon>Macrococcus</taxon>
    </lineage>
</organism>
<dbReference type="OrthoDB" id="2389083at2"/>
<evidence type="ECO:0000256" key="1">
    <source>
        <dbReference type="SAM" id="Phobius"/>
    </source>
</evidence>
<dbReference type="Proteomes" id="UP000295310">
    <property type="component" value="Unassembled WGS sequence"/>
</dbReference>
<comment type="caution">
    <text evidence="2">The sequence shown here is derived from an EMBL/GenBank/DDBJ whole genome shotgun (WGS) entry which is preliminary data.</text>
</comment>
<sequence length="230" mass="26985">MYKQLMTGLVLIKEKYIYLLLIVMSLLLAALSFMNQQVPIERNQDTIISMSFAETAALVTFFLLLTLFFTKQHNITRYKVSEWYYIQPSSLKSLILGDLLFIIITHLLSYIYWIVFNLVNQTPEKTNMLLMVIAVSLMLHSIYLFMIYKGHNHFNTIYSIIYTVILLITLGFHAFIMRNDLEMSLNLSRMAGWNFYLYQLPYLTLAASIVLLIGAYFLARHQFNKRHHLA</sequence>
<proteinExistence type="predicted"/>
<dbReference type="RefSeq" id="WP_133431768.1">
    <property type="nucleotide sequence ID" value="NZ_SCWA01000007.1"/>
</dbReference>
<feature type="transmembrane region" description="Helical" evidence="1">
    <location>
        <begin position="157"/>
        <end position="176"/>
    </location>
</feature>
<keyword evidence="1" id="KW-1133">Transmembrane helix</keyword>
<gene>
    <name evidence="2" type="ORF">ERX27_05150</name>
</gene>
<accession>A0A4R6BE77</accession>
<keyword evidence="3" id="KW-1185">Reference proteome</keyword>
<dbReference type="EMBL" id="SCWA01000007">
    <property type="protein sequence ID" value="TDL98065.1"/>
    <property type="molecule type" value="Genomic_DNA"/>
</dbReference>
<feature type="transmembrane region" description="Helical" evidence="1">
    <location>
        <begin position="16"/>
        <end position="34"/>
    </location>
</feature>
<keyword evidence="1" id="KW-0812">Transmembrane</keyword>
<feature type="transmembrane region" description="Helical" evidence="1">
    <location>
        <begin position="127"/>
        <end position="145"/>
    </location>
</feature>
<reference evidence="2 3" key="1">
    <citation type="submission" date="2019-01" db="EMBL/GenBank/DDBJ databases">
        <title>Draft genome sequences of the type strains of six Macrococcus species.</title>
        <authorList>
            <person name="Mazhar S."/>
            <person name="Altermann E."/>
            <person name="Hill C."/>
            <person name="Mcauliffe O."/>
        </authorList>
    </citation>
    <scope>NUCLEOTIDE SEQUENCE [LARGE SCALE GENOMIC DNA]</scope>
    <source>
        <strain evidence="2 3">CCM4811</strain>
    </source>
</reference>
<name>A0A4R6BE77_9STAP</name>
<feature type="transmembrane region" description="Helical" evidence="1">
    <location>
        <begin position="91"/>
        <end position="115"/>
    </location>
</feature>
<feature type="transmembrane region" description="Helical" evidence="1">
    <location>
        <begin position="46"/>
        <end position="70"/>
    </location>
</feature>
<feature type="transmembrane region" description="Helical" evidence="1">
    <location>
        <begin position="196"/>
        <end position="219"/>
    </location>
</feature>
<evidence type="ECO:0000313" key="3">
    <source>
        <dbReference type="Proteomes" id="UP000295310"/>
    </source>
</evidence>
<keyword evidence="1" id="KW-0472">Membrane</keyword>
<dbReference type="AlphaFoldDB" id="A0A4R6BE77"/>